<dbReference type="AlphaFoldDB" id="A0A0S2KMC1"/>
<dbReference type="EMBL" id="CP013195">
    <property type="protein sequence ID" value="ALO49446.1"/>
    <property type="molecule type" value="Genomic_DNA"/>
</dbReference>
<dbReference type="STRING" id="76123.AS203_10360"/>
<dbReference type="GO" id="GO:0006002">
    <property type="term" value="P:fructose 6-phosphate metabolic process"/>
    <property type="evidence" value="ECO:0007669"/>
    <property type="project" value="TreeGrafter"/>
</dbReference>
<keyword evidence="5" id="KW-0812">Transmembrane</keyword>
<dbReference type="GO" id="GO:0006047">
    <property type="term" value="P:UDP-N-acetylglucosamine metabolic process"/>
    <property type="evidence" value="ECO:0007669"/>
    <property type="project" value="TreeGrafter"/>
</dbReference>
<dbReference type="CDD" id="cd05009">
    <property type="entry name" value="SIS_GlmS_GlmD_2"/>
    <property type="match status" value="1"/>
</dbReference>
<dbReference type="KEGG" id="peo:AS203_10360"/>
<dbReference type="Gene3D" id="3.40.50.10490">
    <property type="entry name" value="Glucose-6-phosphate isomerase like protein, domain 1"/>
    <property type="match status" value="2"/>
</dbReference>
<organism evidence="7 8">
    <name type="scientific">Hoylesella enoeca</name>
    <dbReference type="NCBI Taxonomy" id="76123"/>
    <lineage>
        <taxon>Bacteria</taxon>
        <taxon>Pseudomonadati</taxon>
        <taxon>Bacteroidota</taxon>
        <taxon>Bacteroidia</taxon>
        <taxon>Bacteroidales</taxon>
        <taxon>Prevotellaceae</taxon>
        <taxon>Hoylesella</taxon>
    </lineage>
</organism>
<dbReference type="PROSITE" id="PS51464">
    <property type="entry name" value="SIS"/>
    <property type="match status" value="1"/>
</dbReference>
<dbReference type="InterPro" id="IPR035466">
    <property type="entry name" value="GlmS/AgaS_SIS"/>
</dbReference>
<accession>A0A0S2KMC1</accession>
<name>A0A0S2KMC1_9BACT</name>
<dbReference type="InterPro" id="IPR035490">
    <property type="entry name" value="GlmS/FrlB_SIS"/>
</dbReference>
<dbReference type="CDD" id="cd05008">
    <property type="entry name" value="SIS_GlmS_GlmD_1"/>
    <property type="match status" value="1"/>
</dbReference>
<keyword evidence="4" id="KW-0677">Repeat</keyword>
<evidence type="ECO:0000256" key="1">
    <source>
        <dbReference type="ARBA" id="ARBA00001031"/>
    </source>
</evidence>
<reference evidence="8" key="1">
    <citation type="submission" date="2015-11" db="EMBL/GenBank/DDBJ databases">
        <authorList>
            <person name="Holder M.E."/>
            <person name="Ajami N.J."/>
            <person name="Petrosino J.F."/>
        </authorList>
    </citation>
    <scope>NUCLEOTIDE SEQUENCE [LARGE SCALE GENOMIC DNA]</scope>
    <source>
        <strain evidence="8">F0113</strain>
    </source>
</reference>
<dbReference type="PANTHER" id="PTHR10937:SF0">
    <property type="entry name" value="GLUTAMINE--FRUCTOSE-6-PHOSPHATE TRANSAMINASE (ISOMERIZING)"/>
    <property type="match status" value="1"/>
</dbReference>
<keyword evidence="7" id="KW-0032">Aminotransferase</keyword>
<dbReference type="GO" id="GO:0006487">
    <property type="term" value="P:protein N-linked glycosylation"/>
    <property type="evidence" value="ECO:0007669"/>
    <property type="project" value="TreeGrafter"/>
</dbReference>
<evidence type="ECO:0000259" key="6">
    <source>
        <dbReference type="PROSITE" id="PS51464"/>
    </source>
</evidence>
<evidence type="ECO:0000256" key="2">
    <source>
        <dbReference type="ARBA" id="ARBA00012916"/>
    </source>
</evidence>
<comment type="catalytic activity">
    <reaction evidence="1">
        <text>D-fructose 6-phosphate + L-glutamine = D-glucosamine 6-phosphate + L-glutamate</text>
        <dbReference type="Rhea" id="RHEA:13237"/>
        <dbReference type="ChEBI" id="CHEBI:29985"/>
        <dbReference type="ChEBI" id="CHEBI:58359"/>
        <dbReference type="ChEBI" id="CHEBI:58725"/>
        <dbReference type="ChEBI" id="CHEBI:61527"/>
        <dbReference type="EC" id="2.6.1.16"/>
    </reaction>
</comment>
<keyword evidence="5" id="KW-0472">Membrane</keyword>
<dbReference type="InterPro" id="IPR046348">
    <property type="entry name" value="SIS_dom_sf"/>
</dbReference>
<dbReference type="OrthoDB" id="9782098at2"/>
<dbReference type="eggNOG" id="COG0449">
    <property type="taxonomic scope" value="Bacteria"/>
</dbReference>
<dbReference type="RefSeq" id="WP_036888384.1">
    <property type="nucleotide sequence ID" value="NZ_CP013195.1"/>
</dbReference>
<evidence type="ECO:0000313" key="8">
    <source>
        <dbReference type="Proteomes" id="UP000056252"/>
    </source>
</evidence>
<dbReference type="EC" id="2.6.1.16" evidence="2"/>
<dbReference type="InterPro" id="IPR001347">
    <property type="entry name" value="SIS_dom"/>
</dbReference>
<gene>
    <name evidence="7" type="ORF">AS203_10360</name>
</gene>
<dbReference type="SUPFAM" id="SSF53697">
    <property type="entry name" value="SIS domain"/>
    <property type="match status" value="1"/>
</dbReference>
<sequence length="356" mass="39090">MNMTKNQFLTEIMEQPAAIGNIIAFYSGAEGMALLAKIKETIAQRAISRVIFTGMGSSFFISFAAANLFNQLGIHAMYINTSELLHYNLSLLDEPTLLVCSSQSGESYEIKEILEHLPATVFCAGIVNEEDSALAKKADVALLCKGGKEEMTSTKTYVVTSLAAYILGLYLTGKWNEAAIARLHALQRRFEDTLSSYEAWLDKGLNFLGDITTLQIIARGPAYSTASQSALMFKEATHIAATGILGGEFRHGPMEMVSQGFKSILFASEGKTLEQSLKMAEDITRFGGKVWLITNAKAALNRQSEHIVPVYIDEQDEFLFSIQSIIPVQLFIDAYAKRHGFEAGSFSRGAKVTMTE</sequence>
<protein>
    <recommendedName>
        <fullName evidence="3">Glutamine--fructose-6-phosphate aminotransferase [isomerizing]</fullName>
        <ecNumber evidence="2">2.6.1.16</ecNumber>
    </recommendedName>
</protein>
<keyword evidence="5" id="KW-1133">Transmembrane helix</keyword>
<dbReference type="Pfam" id="PF01380">
    <property type="entry name" value="SIS"/>
    <property type="match status" value="2"/>
</dbReference>
<dbReference type="GO" id="GO:0004360">
    <property type="term" value="F:glutamine-fructose-6-phosphate transaminase (isomerizing) activity"/>
    <property type="evidence" value="ECO:0007669"/>
    <property type="project" value="UniProtKB-EC"/>
</dbReference>
<dbReference type="Proteomes" id="UP000056252">
    <property type="component" value="Chromosome"/>
</dbReference>
<evidence type="ECO:0000256" key="3">
    <source>
        <dbReference type="ARBA" id="ARBA00016090"/>
    </source>
</evidence>
<feature type="domain" description="SIS" evidence="6">
    <location>
        <begin position="38"/>
        <end position="177"/>
    </location>
</feature>
<keyword evidence="7" id="KW-0808">Transferase</keyword>
<dbReference type="GO" id="GO:0097367">
    <property type="term" value="F:carbohydrate derivative binding"/>
    <property type="evidence" value="ECO:0007669"/>
    <property type="project" value="InterPro"/>
</dbReference>
<evidence type="ECO:0000256" key="4">
    <source>
        <dbReference type="ARBA" id="ARBA00022737"/>
    </source>
</evidence>
<keyword evidence="8" id="KW-1185">Reference proteome</keyword>
<evidence type="ECO:0000256" key="5">
    <source>
        <dbReference type="SAM" id="Phobius"/>
    </source>
</evidence>
<proteinExistence type="predicted"/>
<dbReference type="PANTHER" id="PTHR10937">
    <property type="entry name" value="GLUCOSAMINE--FRUCTOSE-6-PHOSPHATE AMINOTRANSFERASE, ISOMERIZING"/>
    <property type="match status" value="1"/>
</dbReference>
<evidence type="ECO:0000313" key="7">
    <source>
        <dbReference type="EMBL" id="ALO49446.1"/>
    </source>
</evidence>
<dbReference type="GO" id="GO:0005829">
    <property type="term" value="C:cytosol"/>
    <property type="evidence" value="ECO:0007669"/>
    <property type="project" value="TreeGrafter"/>
</dbReference>
<feature type="transmembrane region" description="Helical" evidence="5">
    <location>
        <begin position="50"/>
        <end position="69"/>
    </location>
</feature>